<dbReference type="Pfam" id="PF13511">
    <property type="entry name" value="DUF4124"/>
    <property type="match status" value="1"/>
</dbReference>
<dbReference type="OrthoDB" id="7068596at2"/>
<feature type="signal peptide" evidence="2">
    <location>
        <begin position="1"/>
        <end position="23"/>
    </location>
</feature>
<feature type="region of interest" description="Disordered" evidence="1">
    <location>
        <begin position="142"/>
        <end position="215"/>
    </location>
</feature>
<dbReference type="RefSeq" id="WP_002707103.1">
    <property type="nucleotide sequence ID" value="NZ_JH651384.1"/>
</dbReference>
<name>A0A656HD98_THINJ</name>
<dbReference type="InterPro" id="IPR025392">
    <property type="entry name" value="DUF4124"/>
</dbReference>
<feature type="compositionally biased region" description="Polar residues" evidence="1">
    <location>
        <begin position="184"/>
        <end position="198"/>
    </location>
</feature>
<evidence type="ECO:0000313" key="4">
    <source>
        <dbReference type="EMBL" id="EIJ33149.1"/>
    </source>
</evidence>
<feature type="region of interest" description="Disordered" evidence="1">
    <location>
        <begin position="57"/>
        <end position="92"/>
    </location>
</feature>
<evidence type="ECO:0000259" key="3">
    <source>
        <dbReference type="Pfam" id="PF13511"/>
    </source>
</evidence>
<keyword evidence="2" id="KW-0732">Signal</keyword>
<evidence type="ECO:0000256" key="1">
    <source>
        <dbReference type="SAM" id="MobiDB-lite"/>
    </source>
</evidence>
<organism evidence="4 5">
    <name type="scientific">Thiothrix nivea (strain ATCC 35100 / DSM 5205 / JP2)</name>
    <dbReference type="NCBI Taxonomy" id="870187"/>
    <lineage>
        <taxon>Bacteria</taxon>
        <taxon>Pseudomonadati</taxon>
        <taxon>Pseudomonadota</taxon>
        <taxon>Gammaproteobacteria</taxon>
        <taxon>Thiotrichales</taxon>
        <taxon>Thiotrichaceae</taxon>
        <taxon>Thiothrix</taxon>
    </lineage>
</organism>
<evidence type="ECO:0000313" key="5">
    <source>
        <dbReference type="Proteomes" id="UP000005317"/>
    </source>
</evidence>
<feature type="compositionally biased region" description="Basic and acidic residues" evidence="1">
    <location>
        <begin position="71"/>
        <end position="92"/>
    </location>
</feature>
<accession>A0A656HD98</accession>
<feature type="chain" id="PRO_5024974996" description="DUF4124 domain-containing protein" evidence="2">
    <location>
        <begin position="24"/>
        <end position="215"/>
    </location>
</feature>
<feature type="compositionally biased region" description="Low complexity" evidence="1">
    <location>
        <begin position="204"/>
        <end position="215"/>
    </location>
</feature>
<feature type="domain" description="DUF4124" evidence="3">
    <location>
        <begin position="14"/>
        <end position="52"/>
    </location>
</feature>
<proteinExistence type="predicted"/>
<sequence precursor="true">MKKAMLMPVAVLITAFFAQNVSAEMYKWTDKDGKTQYTQTPPPADVKSQDIEDDIRLSTGKLGNTIPVAPDKGKAKDPMEQAQEDGAKSEQKHRDFCAQQADALKQMTANSLIKWKDQQGERYLTADEKSIKMKELQKNIDAMCRPEMFSPQDKGDGKASRTEKAADARYATDNSAIKQGGGSASTPTGKDNNSAASGSGTGNAPAASAQLPAAN</sequence>
<evidence type="ECO:0000256" key="2">
    <source>
        <dbReference type="SAM" id="SignalP"/>
    </source>
</evidence>
<reference evidence="5" key="1">
    <citation type="journal article" date="2011" name="Stand. Genomic Sci.">
        <title>Genome sequence of the filamentous, gliding Thiothrix nivea neotype strain (JP2(T)).</title>
        <authorList>
            <person name="Lapidus A."/>
            <person name="Nolan M."/>
            <person name="Lucas S."/>
            <person name="Glavina Del Rio T."/>
            <person name="Tice H."/>
            <person name="Cheng J.F."/>
            <person name="Tapia R."/>
            <person name="Han C."/>
            <person name="Goodwin L."/>
            <person name="Pitluck S."/>
            <person name="Liolios K."/>
            <person name="Pagani I."/>
            <person name="Ivanova N."/>
            <person name="Huntemann M."/>
            <person name="Mavromatis K."/>
            <person name="Mikhailova N."/>
            <person name="Pati A."/>
            <person name="Chen A."/>
            <person name="Palaniappan K."/>
            <person name="Land M."/>
            <person name="Brambilla E.M."/>
            <person name="Rohde M."/>
            <person name="Abt B."/>
            <person name="Verbarg S."/>
            <person name="Goker M."/>
            <person name="Bristow J."/>
            <person name="Eisen J.A."/>
            <person name="Markowitz V."/>
            <person name="Hugenholtz P."/>
            <person name="Kyrpides N.C."/>
            <person name="Klenk H.P."/>
            <person name="Woyke T."/>
        </authorList>
    </citation>
    <scope>NUCLEOTIDE SEQUENCE [LARGE SCALE GENOMIC DNA]</scope>
    <source>
        <strain evidence="5">ATCC 35100 / DSM 5205 / JP2</strain>
    </source>
</reference>
<dbReference type="Proteomes" id="UP000005317">
    <property type="component" value="Unassembled WGS sequence"/>
</dbReference>
<feature type="compositionally biased region" description="Basic and acidic residues" evidence="1">
    <location>
        <begin position="153"/>
        <end position="167"/>
    </location>
</feature>
<gene>
    <name evidence="4" type="ORF">Thini_0509</name>
</gene>
<keyword evidence="5" id="KW-1185">Reference proteome</keyword>
<protein>
    <recommendedName>
        <fullName evidence="3">DUF4124 domain-containing protein</fullName>
    </recommendedName>
</protein>
<dbReference type="AlphaFoldDB" id="A0A656HD98"/>
<dbReference type="EMBL" id="JH651384">
    <property type="protein sequence ID" value="EIJ33149.1"/>
    <property type="molecule type" value="Genomic_DNA"/>
</dbReference>